<dbReference type="InterPro" id="IPR036282">
    <property type="entry name" value="Glutathione-S-Trfase_C_sf"/>
</dbReference>
<keyword evidence="5" id="KW-1185">Reference proteome</keyword>
<evidence type="ECO:0000313" key="5">
    <source>
        <dbReference type="Proteomes" id="UP001147760"/>
    </source>
</evidence>
<dbReference type="Pfam" id="PF00043">
    <property type="entry name" value="GST_C"/>
    <property type="match status" value="1"/>
</dbReference>
<dbReference type="AlphaFoldDB" id="A0A9W9WEH2"/>
<sequence>MSSALTIHHLRRSVSERVVWLCEELDIPYNLKSYDRELPDLAAPEEYRKLHWAGTAPIIEDGGMVLAETSAVFEYILTKYANGRLSLPPTHPQYGDYLFWLHRANGTTQPGLITLMFSRLSGNSKEDIGTRVTQRRVDENFEAMDARLAKFPYLAGDEFTAADCMSVFSLTTLRLFNPYSLEPYPNIVKYLERISQRAAYKRALAKGDPGLEPVISAHAPENTVW</sequence>
<dbReference type="PROSITE" id="PS50405">
    <property type="entry name" value="GST_CTER"/>
    <property type="match status" value="1"/>
</dbReference>
<dbReference type="EMBL" id="JAPWDO010000009">
    <property type="protein sequence ID" value="KAJ5456679.1"/>
    <property type="molecule type" value="Genomic_DNA"/>
</dbReference>
<feature type="domain" description="GST N-terminal" evidence="2">
    <location>
        <begin position="2"/>
        <end position="84"/>
    </location>
</feature>
<name>A0A9W9WEH2_9EURO</name>
<dbReference type="Gene3D" id="1.20.1050.10">
    <property type="match status" value="1"/>
</dbReference>
<comment type="similarity">
    <text evidence="1">Belongs to the GST superfamily.</text>
</comment>
<organism evidence="4 5">
    <name type="scientific">Penicillium desertorum</name>
    <dbReference type="NCBI Taxonomy" id="1303715"/>
    <lineage>
        <taxon>Eukaryota</taxon>
        <taxon>Fungi</taxon>
        <taxon>Dikarya</taxon>
        <taxon>Ascomycota</taxon>
        <taxon>Pezizomycotina</taxon>
        <taxon>Eurotiomycetes</taxon>
        <taxon>Eurotiomycetidae</taxon>
        <taxon>Eurotiales</taxon>
        <taxon>Aspergillaceae</taxon>
        <taxon>Penicillium</taxon>
    </lineage>
</organism>
<dbReference type="InterPro" id="IPR004045">
    <property type="entry name" value="Glutathione_S-Trfase_N"/>
</dbReference>
<dbReference type="SFLD" id="SFLDG01150">
    <property type="entry name" value="Main.1:_Beta-like"/>
    <property type="match status" value="1"/>
</dbReference>
<evidence type="ECO:0000259" key="3">
    <source>
        <dbReference type="PROSITE" id="PS50405"/>
    </source>
</evidence>
<comment type="caution">
    <text evidence="4">The sequence shown here is derived from an EMBL/GenBank/DDBJ whole genome shotgun (WGS) entry which is preliminary data.</text>
</comment>
<dbReference type="SFLD" id="SFLDS00019">
    <property type="entry name" value="Glutathione_Transferase_(cytos"/>
    <property type="match status" value="1"/>
</dbReference>
<proteinExistence type="inferred from homology"/>
<dbReference type="SUPFAM" id="SSF52833">
    <property type="entry name" value="Thioredoxin-like"/>
    <property type="match status" value="1"/>
</dbReference>
<dbReference type="InterPro" id="IPR040079">
    <property type="entry name" value="Glutathione_S-Trfase"/>
</dbReference>
<dbReference type="OrthoDB" id="2309723at2759"/>
<dbReference type="SFLD" id="SFLDG00358">
    <property type="entry name" value="Main_(cytGST)"/>
    <property type="match status" value="1"/>
</dbReference>
<reference evidence="4" key="1">
    <citation type="submission" date="2022-12" db="EMBL/GenBank/DDBJ databases">
        <authorList>
            <person name="Petersen C."/>
        </authorList>
    </citation>
    <scope>NUCLEOTIDE SEQUENCE</scope>
    <source>
        <strain evidence="4">IBT 17660</strain>
    </source>
</reference>
<reference evidence="4" key="2">
    <citation type="journal article" date="2023" name="IMA Fungus">
        <title>Comparative genomic study of the Penicillium genus elucidates a diverse pangenome and 15 lateral gene transfer events.</title>
        <authorList>
            <person name="Petersen C."/>
            <person name="Sorensen T."/>
            <person name="Nielsen M.R."/>
            <person name="Sondergaard T.E."/>
            <person name="Sorensen J.L."/>
            <person name="Fitzpatrick D.A."/>
            <person name="Frisvad J.C."/>
            <person name="Nielsen K.L."/>
        </authorList>
    </citation>
    <scope>NUCLEOTIDE SEQUENCE</scope>
    <source>
        <strain evidence="4">IBT 17660</strain>
    </source>
</reference>
<dbReference type="PANTHER" id="PTHR44051:SF9">
    <property type="entry name" value="GLUTATHIONE S-TRANSFERASE 1"/>
    <property type="match status" value="1"/>
</dbReference>
<dbReference type="InterPro" id="IPR010987">
    <property type="entry name" value="Glutathione-S-Trfase_C-like"/>
</dbReference>
<feature type="domain" description="GST C-terminal" evidence="3">
    <location>
        <begin position="90"/>
        <end position="213"/>
    </location>
</feature>
<dbReference type="InterPro" id="IPR036249">
    <property type="entry name" value="Thioredoxin-like_sf"/>
</dbReference>
<dbReference type="SUPFAM" id="SSF47616">
    <property type="entry name" value="GST C-terminal domain-like"/>
    <property type="match status" value="1"/>
</dbReference>
<dbReference type="CDD" id="cd03046">
    <property type="entry name" value="GST_N_GTT1_like"/>
    <property type="match status" value="1"/>
</dbReference>
<dbReference type="Pfam" id="PF13417">
    <property type="entry name" value="GST_N_3"/>
    <property type="match status" value="1"/>
</dbReference>
<dbReference type="InterPro" id="IPR004046">
    <property type="entry name" value="GST_C"/>
</dbReference>
<accession>A0A9W9WEH2</accession>
<dbReference type="PANTHER" id="PTHR44051">
    <property type="entry name" value="GLUTATHIONE S-TRANSFERASE-RELATED"/>
    <property type="match status" value="1"/>
</dbReference>
<gene>
    <name evidence="4" type="ORF">N7530_011953</name>
</gene>
<evidence type="ECO:0000313" key="4">
    <source>
        <dbReference type="EMBL" id="KAJ5456679.1"/>
    </source>
</evidence>
<dbReference type="Proteomes" id="UP001147760">
    <property type="component" value="Unassembled WGS sequence"/>
</dbReference>
<evidence type="ECO:0000256" key="1">
    <source>
        <dbReference type="ARBA" id="ARBA00007409"/>
    </source>
</evidence>
<protein>
    <submittedName>
        <fullName evidence="4">Glutathione S-transferase</fullName>
    </submittedName>
</protein>
<evidence type="ECO:0000259" key="2">
    <source>
        <dbReference type="PROSITE" id="PS50404"/>
    </source>
</evidence>
<dbReference type="PROSITE" id="PS50404">
    <property type="entry name" value="GST_NTER"/>
    <property type="match status" value="1"/>
</dbReference>
<dbReference type="Gene3D" id="3.40.30.10">
    <property type="entry name" value="Glutaredoxin"/>
    <property type="match status" value="1"/>
</dbReference>